<name>A0A8X7RQC9_BRACI</name>
<accession>A0A8X7RQC9</accession>
<dbReference type="EMBL" id="JAAMPC010000009">
    <property type="protein sequence ID" value="KAG2292421.1"/>
    <property type="molecule type" value="Genomic_DNA"/>
</dbReference>
<organism evidence="1 2">
    <name type="scientific">Brassica carinata</name>
    <name type="common">Ethiopian mustard</name>
    <name type="synonym">Abyssinian cabbage</name>
    <dbReference type="NCBI Taxonomy" id="52824"/>
    <lineage>
        <taxon>Eukaryota</taxon>
        <taxon>Viridiplantae</taxon>
        <taxon>Streptophyta</taxon>
        <taxon>Embryophyta</taxon>
        <taxon>Tracheophyta</taxon>
        <taxon>Spermatophyta</taxon>
        <taxon>Magnoliopsida</taxon>
        <taxon>eudicotyledons</taxon>
        <taxon>Gunneridae</taxon>
        <taxon>Pentapetalae</taxon>
        <taxon>rosids</taxon>
        <taxon>malvids</taxon>
        <taxon>Brassicales</taxon>
        <taxon>Brassicaceae</taxon>
        <taxon>Brassiceae</taxon>
        <taxon>Brassica</taxon>
    </lineage>
</organism>
<evidence type="ECO:0000313" key="1">
    <source>
        <dbReference type="EMBL" id="KAG2292421.1"/>
    </source>
</evidence>
<evidence type="ECO:0000313" key="2">
    <source>
        <dbReference type="Proteomes" id="UP000886595"/>
    </source>
</evidence>
<reference evidence="1 2" key="1">
    <citation type="submission" date="2020-02" db="EMBL/GenBank/DDBJ databases">
        <authorList>
            <person name="Ma Q."/>
            <person name="Huang Y."/>
            <person name="Song X."/>
            <person name="Pei D."/>
        </authorList>
    </citation>
    <scope>NUCLEOTIDE SEQUENCE [LARGE SCALE GENOMIC DNA]</scope>
    <source>
        <strain evidence="1">Sxm20200214</strain>
        <tissue evidence="1">Leaf</tissue>
    </source>
</reference>
<sequence length="60" mass="6966">MGASEEDDNVVEEVDRMPIIWRLEFYGKYIRMNCLGNILLSSGSTDIACRKDSSFYYYTV</sequence>
<dbReference type="Proteomes" id="UP000886595">
    <property type="component" value="Unassembled WGS sequence"/>
</dbReference>
<protein>
    <submittedName>
        <fullName evidence="1">Uncharacterized protein</fullName>
    </submittedName>
</protein>
<dbReference type="AlphaFoldDB" id="A0A8X7RQC9"/>
<comment type="caution">
    <text evidence="1">The sequence shown here is derived from an EMBL/GenBank/DDBJ whole genome shotgun (WGS) entry which is preliminary data.</text>
</comment>
<proteinExistence type="predicted"/>
<keyword evidence="2" id="KW-1185">Reference proteome</keyword>
<gene>
    <name evidence="1" type="ORF">Bca52824_039090</name>
</gene>